<dbReference type="PANTHER" id="PTHR45856:SF24">
    <property type="entry name" value="FUNGAL LIPASE-LIKE DOMAIN-CONTAINING PROTEIN"/>
    <property type="match status" value="1"/>
</dbReference>
<dbReference type="Proteomes" id="UP000789831">
    <property type="component" value="Unassembled WGS sequence"/>
</dbReference>
<dbReference type="PANTHER" id="PTHR45856">
    <property type="entry name" value="ALPHA/BETA-HYDROLASES SUPERFAMILY PROTEIN"/>
    <property type="match status" value="1"/>
</dbReference>
<name>A0A9N9D7G4_9GLOM</name>
<sequence length="147" mass="16745">MELWFYLSRRDVRFLFTDYPGIKGAKVHAGFLNTSKNITNLVKEIVPKTPGYKVVLTGHSLDGTVAGFQSLELVSIPGLSRDNLFVYAYGQLRIERYCSSLTAESGWICSSFTRVLGSTDSLRKEMDTKKYCYEQNQNRYQLPMGSY</sequence>
<dbReference type="InterPro" id="IPR029058">
    <property type="entry name" value="AB_hydrolase_fold"/>
</dbReference>
<evidence type="ECO:0000313" key="3">
    <source>
        <dbReference type="Proteomes" id="UP000789831"/>
    </source>
</evidence>
<dbReference type="Gene3D" id="3.40.50.1820">
    <property type="entry name" value="alpha/beta hydrolase"/>
    <property type="match status" value="1"/>
</dbReference>
<dbReference type="AlphaFoldDB" id="A0A9N9D7G4"/>
<proteinExistence type="predicted"/>
<dbReference type="EMBL" id="CAJVPL010003085">
    <property type="protein sequence ID" value="CAG8626002.1"/>
    <property type="molecule type" value="Genomic_DNA"/>
</dbReference>
<dbReference type="InterPro" id="IPR051218">
    <property type="entry name" value="Sec_MonoDiacylglyc_Lipase"/>
</dbReference>
<dbReference type="InterPro" id="IPR002921">
    <property type="entry name" value="Fungal_lipase-type"/>
</dbReference>
<feature type="non-terminal residue" evidence="2">
    <location>
        <position position="1"/>
    </location>
</feature>
<dbReference type="Pfam" id="PF01764">
    <property type="entry name" value="Lipase_3"/>
    <property type="match status" value="1"/>
</dbReference>
<reference evidence="2" key="1">
    <citation type="submission" date="2021-06" db="EMBL/GenBank/DDBJ databases">
        <authorList>
            <person name="Kallberg Y."/>
            <person name="Tangrot J."/>
            <person name="Rosling A."/>
        </authorList>
    </citation>
    <scope>NUCLEOTIDE SEQUENCE</scope>
    <source>
        <strain evidence="2">MT106</strain>
    </source>
</reference>
<dbReference type="SUPFAM" id="SSF53474">
    <property type="entry name" value="alpha/beta-Hydrolases"/>
    <property type="match status" value="1"/>
</dbReference>
<gene>
    <name evidence="2" type="ORF">AGERDE_LOCUS10287</name>
</gene>
<comment type="caution">
    <text evidence="2">The sequence shown here is derived from an EMBL/GenBank/DDBJ whole genome shotgun (WGS) entry which is preliminary data.</text>
</comment>
<dbReference type="OrthoDB" id="438440at2759"/>
<evidence type="ECO:0000259" key="1">
    <source>
        <dbReference type="Pfam" id="PF01764"/>
    </source>
</evidence>
<feature type="domain" description="Fungal lipase-type" evidence="1">
    <location>
        <begin position="14"/>
        <end position="94"/>
    </location>
</feature>
<accession>A0A9N9D7G4</accession>
<organism evidence="2 3">
    <name type="scientific">Ambispora gerdemannii</name>
    <dbReference type="NCBI Taxonomy" id="144530"/>
    <lineage>
        <taxon>Eukaryota</taxon>
        <taxon>Fungi</taxon>
        <taxon>Fungi incertae sedis</taxon>
        <taxon>Mucoromycota</taxon>
        <taxon>Glomeromycotina</taxon>
        <taxon>Glomeromycetes</taxon>
        <taxon>Archaeosporales</taxon>
        <taxon>Ambisporaceae</taxon>
        <taxon>Ambispora</taxon>
    </lineage>
</organism>
<keyword evidence="3" id="KW-1185">Reference proteome</keyword>
<evidence type="ECO:0000313" key="2">
    <source>
        <dbReference type="EMBL" id="CAG8626002.1"/>
    </source>
</evidence>
<protein>
    <submittedName>
        <fullName evidence="2">9376_t:CDS:1</fullName>
    </submittedName>
</protein>
<dbReference type="GO" id="GO:0006629">
    <property type="term" value="P:lipid metabolic process"/>
    <property type="evidence" value="ECO:0007669"/>
    <property type="project" value="InterPro"/>
</dbReference>